<dbReference type="AlphaFoldDB" id="A0A329Y579"/>
<dbReference type="Proteomes" id="UP000251205">
    <property type="component" value="Unassembled WGS sequence"/>
</dbReference>
<dbReference type="OrthoDB" id="8451072at2"/>
<sequence length="430" mass="47365">MFININSLEQELKTMFESNEIESFLAMLTQMFFEMLSDPRFRGQALFEPISDGYLQKLALSLCDYNLEGRHKNAVLHVATEVYDTGGHTRVLEDIVANLPDKRHVLVLTGGAAGRPPQLSKLLQERFATLGLSVIYLHRQALFDRVKELVALIRNLAPHTIFLNAHHFDSVAYGAVCGYSAPRVHFLHHADHQPSLGATRTDYEHFDLTPECHGACRKHLKFGPKMLHMSAADHGMVCDGPTDEATSLVCVTSGSAQKFHGEVGFGYPQLASALLKAGVDRLHHIGPFPDVLQQQVRNQLAIDGSDPGRIVFEGPVPSLVTRLKEIAPDFYLESHPVGGGKARVEALALGLPILRAEPPEKLPLFRWVDGELGSAAIISHLGDVPAAVDKIRTTGKAMGASNREFYQQFHAPDVFRQKLLNMTEPVPAGL</sequence>
<dbReference type="SUPFAM" id="SSF53756">
    <property type="entry name" value="UDP-Glycosyltransferase/glycogen phosphorylase"/>
    <property type="match status" value="1"/>
</dbReference>
<gene>
    <name evidence="1" type="ORF">DQ393_22695</name>
</gene>
<accession>A0A329Y579</accession>
<dbReference type="Gene3D" id="3.40.50.2000">
    <property type="entry name" value="Glycogen Phosphorylase B"/>
    <property type="match status" value="1"/>
</dbReference>
<protein>
    <recommendedName>
        <fullName evidence="3">Glycosyltransferase</fullName>
    </recommendedName>
</protein>
<reference evidence="1 2" key="1">
    <citation type="submission" date="2018-06" db="EMBL/GenBank/DDBJ databases">
        <title>Whole Genome Sequence of an efficient microsymbiont, Rhizobium tropici.</title>
        <authorList>
            <person name="Srinivasan R."/>
            <person name="Singh H.V."/>
            <person name="Srivastava R."/>
            <person name="Kumari B."/>
            <person name="Radhakrishna A."/>
        </authorList>
    </citation>
    <scope>NUCLEOTIDE SEQUENCE [LARGE SCALE GENOMIC DNA]</scope>
    <source>
        <strain evidence="1 2">IGFRI Rhizo-19</strain>
    </source>
</reference>
<dbReference type="EMBL" id="QMKK01000048">
    <property type="protein sequence ID" value="RAX39259.1"/>
    <property type="molecule type" value="Genomic_DNA"/>
</dbReference>
<evidence type="ECO:0000313" key="2">
    <source>
        <dbReference type="Proteomes" id="UP000251205"/>
    </source>
</evidence>
<proteinExistence type="predicted"/>
<dbReference type="RefSeq" id="WP_112343964.1">
    <property type="nucleotide sequence ID" value="NZ_QMKK01000048.1"/>
</dbReference>
<name>A0A329Y579_RHITR</name>
<evidence type="ECO:0008006" key="3">
    <source>
        <dbReference type="Google" id="ProtNLM"/>
    </source>
</evidence>
<organism evidence="1 2">
    <name type="scientific">Rhizobium tropici</name>
    <dbReference type="NCBI Taxonomy" id="398"/>
    <lineage>
        <taxon>Bacteria</taxon>
        <taxon>Pseudomonadati</taxon>
        <taxon>Pseudomonadota</taxon>
        <taxon>Alphaproteobacteria</taxon>
        <taxon>Hyphomicrobiales</taxon>
        <taxon>Rhizobiaceae</taxon>
        <taxon>Rhizobium/Agrobacterium group</taxon>
        <taxon>Rhizobium</taxon>
    </lineage>
</organism>
<evidence type="ECO:0000313" key="1">
    <source>
        <dbReference type="EMBL" id="RAX39259.1"/>
    </source>
</evidence>
<comment type="caution">
    <text evidence="1">The sequence shown here is derived from an EMBL/GenBank/DDBJ whole genome shotgun (WGS) entry which is preliminary data.</text>
</comment>